<evidence type="ECO:0000256" key="1">
    <source>
        <dbReference type="SAM" id="MobiDB-lite"/>
    </source>
</evidence>
<dbReference type="OrthoDB" id="1028014at2759"/>
<accession>A0A9P6LPT4</accession>
<sequence length="525" mass="57950">MVTTRAADHANGNTEAPSVAAGEKRGIEHDAADPSPDAKRVKKSDETRQTTLEETLEKNKDDAETKTAETETKSTEDKDQKNGDTEMKDSGANGHDGAESVTDAKNETEDVAVEKKKDTKAEATEEKHQTDEKMEDAPVEAEEKSKTEEVPKADEKMVDAKVDAEEKTKADEKVEDNKTETSEEKSKGDDKTEKEAKTESTEEATTADEKTEADAKVEAPEETAKNNEKTDTKQENGDSAEIPHEDKKVPSNVLEKGIVYFFFRARVNTDQPEEVDDIARSYIILRPMAPDSKLGDGPIGDAGNTRLLALPKKVFPQSGRDRFMVFVEKFGASFSELKEQFLSSGENQTQAGTSHVPAATPVGEGVYVITTTGRESHLAYMLTLPENGGEVQSELGLKEQGSFILSTKNPKFPGPANARLPQDPDFPESIKNDFRDLRWMPSKPEHLDYVNAQILMIGESDGLKNATEPRKKDVQDGKDEPKEVLEDIEEEDTKRMESLANDDSTAIFADLQARAKDYPKLKTTF</sequence>
<evidence type="ECO:0000313" key="2">
    <source>
        <dbReference type="EMBL" id="KAF9881503.1"/>
    </source>
</evidence>
<dbReference type="AlphaFoldDB" id="A0A9P6LPT4"/>
<feature type="compositionally biased region" description="Basic and acidic residues" evidence="1">
    <location>
        <begin position="55"/>
        <end position="89"/>
    </location>
</feature>
<protein>
    <submittedName>
        <fullName evidence="2">Uncharacterized protein</fullName>
    </submittedName>
</protein>
<organism evidence="2 3">
    <name type="scientific">Colletotrichum karsti</name>
    <dbReference type="NCBI Taxonomy" id="1095194"/>
    <lineage>
        <taxon>Eukaryota</taxon>
        <taxon>Fungi</taxon>
        <taxon>Dikarya</taxon>
        <taxon>Ascomycota</taxon>
        <taxon>Pezizomycotina</taxon>
        <taxon>Sordariomycetes</taxon>
        <taxon>Hypocreomycetidae</taxon>
        <taxon>Glomerellales</taxon>
        <taxon>Glomerellaceae</taxon>
        <taxon>Colletotrichum</taxon>
        <taxon>Colletotrichum boninense species complex</taxon>
    </lineage>
</organism>
<keyword evidence="3" id="KW-1185">Reference proteome</keyword>
<dbReference type="GeneID" id="62156443"/>
<reference evidence="2" key="1">
    <citation type="submission" date="2020-03" db="EMBL/GenBank/DDBJ databases">
        <authorList>
            <person name="He L."/>
        </authorList>
    </citation>
    <scope>NUCLEOTIDE SEQUENCE</scope>
    <source>
        <strain evidence="2">CkLH20</strain>
    </source>
</reference>
<feature type="compositionally biased region" description="Basic and acidic residues" evidence="1">
    <location>
        <begin position="22"/>
        <end position="48"/>
    </location>
</feature>
<feature type="compositionally biased region" description="Basic and acidic residues" evidence="1">
    <location>
        <begin position="467"/>
        <end position="485"/>
    </location>
</feature>
<dbReference type="EMBL" id="JAATWM020000002">
    <property type="protein sequence ID" value="KAF9881503.1"/>
    <property type="molecule type" value="Genomic_DNA"/>
</dbReference>
<dbReference type="RefSeq" id="XP_038750964.1">
    <property type="nucleotide sequence ID" value="XM_038883369.1"/>
</dbReference>
<feature type="region of interest" description="Disordered" evidence="1">
    <location>
        <begin position="1"/>
        <end position="249"/>
    </location>
</feature>
<feature type="compositionally biased region" description="Basic and acidic residues" evidence="1">
    <location>
        <begin position="207"/>
        <end position="249"/>
    </location>
</feature>
<reference evidence="2" key="2">
    <citation type="submission" date="2020-11" db="EMBL/GenBank/DDBJ databases">
        <title>Whole genome sequencing of Colletotrichum sp.</title>
        <authorList>
            <person name="Li H."/>
        </authorList>
    </citation>
    <scope>NUCLEOTIDE SEQUENCE</scope>
    <source>
        <strain evidence="2">CkLH20</strain>
    </source>
</reference>
<dbReference type="Proteomes" id="UP000781932">
    <property type="component" value="Unassembled WGS sequence"/>
</dbReference>
<feature type="region of interest" description="Disordered" evidence="1">
    <location>
        <begin position="463"/>
        <end position="498"/>
    </location>
</feature>
<proteinExistence type="predicted"/>
<evidence type="ECO:0000313" key="3">
    <source>
        <dbReference type="Proteomes" id="UP000781932"/>
    </source>
</evidence>
<gene>
    <name evidence="2" type="ORF">CkaCkLH20_00649</name>
</gene>
<name>A0A9P6LPT4_9PEZI</name>
<feature type="region of interest" description="Disordered" evidence="1">
    <location>
        <begin position="408"/>
        <end position="427"/>
    </location>
</feature>
<comment type="caution">
    <text evidence="2">The sequence shown here is derived from an EMBL/GenBank/DDBJ whole genome shotgun (WGS) entry which is preliminary data.</text>
</comment>
<dbReference type="PANTHER" id="PTHR34776">
    <property type="entry name" value="F17F16.3 PROTEIN"/>
    <property type="match status" value="1"/>
</dbReference>
<dbReference type="PANTHER" id="PTHR34776:SF1">
    <property type="entry name" value="F17F16.3 PROTEIN"/>
    <property type="match status" value="1"/>
</dbReference>
<feature type="compositionally biased region" description="Basic and acidic residues" evidence="1">
    <location>
        <begin position="96"/>
        <end position="200"/>
    </location>
</feature>